<proteinExistence type="predicted"/>
<organism evidence="1">
    <name type="scientific">Rhipicephalus appendiculatus</name>
    <name type="common">Brown ear tick</name>
    <dbReference type="NCBI Taxonomy" id="34631"/>
    <lineage>
        <taxon>Eukaryota</taxon>
        <taxon>Metazoa</taxon>
        <taxon>Ecdysozoa</taxon>
        <taxon>Arthropoda</taxon>
        <taxon>Chelicerata</taxon>
        <taxon>Arachnida</taxon>
        <taxon>Acari</taxon>
        <taxon>Parasitiformes</taxon>
        <taxon>Ixodida</taxon>
        <taxon>Ixodoidea</taxon>
        <taxon>Ixodidae</taxon>
        <taxon>Rhipicephalinae</taxon>
        <taxon>Rhipicephalus</taxon>
        <taxon>Rhipicephalus</taxon>
    </lineage>
</organism>
<evidence type="ECO:0000313" key="1">
    <source>
        <dbReference type="EMBL" id="JAP87906.1"/>
    </source>
</evidence>
<name>A0A131ZBN1_RHIAP</name>
<sequence>FLCQCFTPDDLAISAGSCIVRTMKLTMTLIAFGIFGILLQESTARPVGQLSRAASEEIQRTDVRAEDAQARISMVCVNNECITSHTGIACVNNNCVTFKK</sequence>
<reference evidence="1" key="1">
    <citation type="journal article" date="2016" name="Ticks Tick Borne Dis.">
        <title>De novo assembly and annotation of the salivary gland transcriptome of Rhipicephalus appendiculatus male and female ticks during blood feeding.</title>
        <authorList>
            <person name="de Castro M.H."/>
            <person name="de Klerk D."/>
            <person name="Pienaar R."/>
            <person name="Latif A.A."/>
            <person name="Rees D.J."/>
            <person name="Mans B.J."/>
        </authorList>
    </citation>
    <scope>NUCLEOTIDE SEQUENCE</scope>
    <source>
        <tissue evidence="1">Salivary glands</tissue>
    </source>
</reference>
<dbReference type="EMBL" id="GEDV01000651">
    <property type="protein sequence ID" value="JAP87906.1"/>
    <property type="molecule type" value="Transcribed_RNA"/>
</dbReference>
<protein>
    <submittedName>
        <fullName evidence="1">Uncharacterized protein</fullName>
    </submittedName>
</protein>
<accession>A0A131ZBN1</accession>
<dbReference type="AlphaFoldDB" id="A0A131ZBN1"/>
<feature type="non-terminal residue" evidence="1">
    <location>
        <position position="1"/>
    </location>
</feature>